<evidence type="ECO:0000313" key="1">
    <source>
        <dbReference type="EMBL" id="GBR48970.1"/>
    </source>
</evidence>
<gene>
    <name evidence="1" type="ORF">AA106556_1913</name>
</gene>
<reference evidence="1" key="1">
    <citation type="submission" date="2013-04" db="EMBL/GenBank/DDBJ databases">
        <title>The genome sequencing project of 58 acetic acid bacteria.</title>
        <authorList>
            <person name="Okamoto-Kainuma A."/>
            <person name="Ishikawa M."/>
            <person name="Umino S."/>
            <person name="Koizumi Y."/>
            <person name="Shiwa Y."/>
            <person name="Yoshikawa H."/>
            <person name="Matsutani M."/>
            <person name="Matsushita K."/>
        </authorList>
    </citation>
    <scope>NUCLEOTIDE SEQUENCE</scope>
    <source>
        <strain evidence="1">NBRC 106556</strain>
    </source>
</reference>
<organism evidence="1 2">
    <name type="scientific">Neokomagataea tanensis NBRC 106556</name>
    <dbReference type="NCBI Taxonomy" id="1223519"/>
    <lineage>
        <taxon>Bacteria</taxon>
        <taxon>Pseudomonadati</taxon>
        <taxon>Pseudomonadota</taxon>
        <taxon>Alphaproteobacteria</taxon>
        <taxon>Acetobacterales</taxon>
        <taxon>Acetobacteraceae</taxon>
        <taxon>Neokomagataea</taxon>
    </lineage>
</organism>
<comment type="caution">
    <text evidence="1">The sequence shown here is derived from an EMBL/GenBank/DDBJ whole genome shotgun (WGS) entry which is preliminary data.</text>
</comment>
<dbReference type="RefSeq" id="WP_267288098.1">
    <property type="nucleotide sequence ID" value="NZ_BAQB01000080.1"/>
</dbReference>
<keyword evidence="2" id="KW-1185">Reference proteome</keyword>
<evidence type="ECO:0008006" key="3">
    <source>
        <dbReference type="Google" id="ProtNLM"/>
    </source>
</evidence>
<sequence length="44" mass="4914">MARRKKPLIPDDVMDQVLAGRVVRDMADADSLLADMKKMALLQS</sequence>
<evidence type="ECO:0000313" key="2">
    <source>
        <dbReference type="Proteomes" id="UP001062443"/>
    </source>
</evidence>
<dbReference type="EMBL" id="BAQB01000080">
    <property type="protein sequence ID" value="GBR48970.1"/>
    <property type="molecule type" value="Genomic_DNA"/>
</dbReference>
<dbReference type="Proteomes" id="UP001062443">
    <property type="component" value="Unassembled WGS sequence"/>
</dbReference>
<accession>A0ABQ0QL80</accession>
<proteinExistence type="predicted"/>
<protein>
    <recommendedName>
        <fullName evidence="3">Transposase</fullName>
    </recommendedName>
</protein>
<name>A0ABQ0QL80_9PROT</name>